<keyword evidence="4 8" id="KW-0210">Decarboxylase</keyword>
<dbReference type="InterPro" id="IPR013798">
    <property type="entry name" value="Indole-3-glycerol_P_synth_dom"/>
</dbReference>
<dbReference type="HAMAP" id="MF_00134_B">
    <property type="entry name" value="IGPS_B"/>
    <property type="match status" value="1"/>
</dbReference>
<gene>
    <name evidence="8 10" type="primary">trpC</name>
    <name evidence="10" type="ORF">HZA61_04700</name>
</gene>
<dbReference type="CDD" id="cd00331">
    <property type="entry name" value="IGPS"/>
    <property type="match status" value="1"/>
</dbReference>
<feature type="domain" description="Indole-3-glycerol phosphate synthase" evidence="9">
    <location>
        <begin position="7"/>
        <end position="261"/>
    </location>
</feature>
<evidence type="ECO:0000256" key="1">
    <source>
        <dbReference type="ARBA" id="ARBA00001633"/>
    </source>
</evidence>
<evidence type="ECO:0000259" key="9">
    <source>
        <dbReference type="Pfam" id="PF00218"/>
    </source>
</evidence>
<dbReference type="EMBL" id="JACRIW010000034">
    <property type="protein sequence ID" value="MBI5168769.1"/>
    <property type="molecule type" value="Genomic_DNA"/>
</dbReference>
<comment type="pathway">
    <text evidence="2 8">Amino-acid biosynthesis; L-tryptophan biosynthesis; L-tryptophan from chorismate: step 4/5.</text>
</comment>
<evidence type="ECO:0000256" key="8">
    <source>
        <dbReference type="HAMAP-Rule" id="MF_00134"/>
    </source>
</evidence>
<keyword evidence="6 8" id="KW-0057">Aromatic amino acid biosynthesis</keyword>
<dbReference type="InterPro" id="IPR011060">
    <property type="entry name" value="RibuloseP-bd_barrel"/>
</dbReference>
<evidence type="ECO:0000256" key="2">
    <source>
        <dbReference type="ARBA" id="ARBA00004696"/>
    </source>
</evidence>
<dbReference type="NCBIfam" id="NF001377">
    <property type="entry name" value="PRK00278.2-4"/>
    <property type="match status" value="1"/>
</dbReference>
<dbReference type="AlphaFoldDB" id="A0A933SAJ5"/>
<sequence length="274" mass="29267">MSGPDFLARIVADRRRRVAEMSEAVPAHVLRGRIVRTEPAGRLERALRRGGESGAIKMLCEVKRASPSKGLLNEHVDPVATAKLYEAHGAAAVSLVTEPDHFRGDPEWMNAVRPHVRLPLLMKDFVVDSYQIVDAAARGADAVLLLAALLSEAEMARFIGEARLLGLDALVEIHDEDELGPALRAGASIVGINNRSLRTFEVSLETSVRLLPRLPEHVVAVAESGLSRPEDLARLRGTRCDAVLMGEVFMTSADPAATLAALGAAARGGAARGA</sequence>
<comment type="caution">
    <text evidence="10">The sequence shown here is derived from an EMBL/GenBank/DDBJ whole genome shotgun (WGS) entry which is preliminary data.</text>
</comment>
<dbReference type="PROSITE" id="PS00614">
    <property type="entry name" value="IGPS"/>
    <property type="match status" value="1"/>
</dbReference>
<name>A0A933SAJ5_UNCEI</name>
<protein>
    <recommendedName>
        <fullName evidence="8">Indole-3-glycerol phosphate synthase</fullName>
        <shortName evidence="8">IGPS</shortName>
        <ecNumber evidence="8">4.1.1.48</ecNumber>
    </recommendedName>
</protein>
<dbReference type="GO" id="GO:0000162">
    <property type="term" value="P:L-tryptophan biosynthetic process"/>
    <property type="evidence" value="ECO:0007669"/>
    <property type="project" value="UniProtKB-UniRule"/>
</dbReference>
<evidence type="ECO:0000313" key="11">
    <source>
        <dbReference type="Proteomes" id="UP000696931"/>
    </source>
</evidence>
<accession>A0A933SAJ5</accession>
<dbReference type="PANTHER" id="PTHR22854:SF2">
    <property type="entry name" value="INDOLE-3-GLYCEROL-PHOSPHATE SYNTHASE"/>
    <property type="match status" value="1"/>
</dbReference>
<evidence type="ECO:0000256" key="4">
    <source>
        <dbReference type="ARBA" id="ARBA00022793"/>
    </source>
</evidence>
<evidence type="ECO:0000256" key="6">
    <source>
        <dbReference type="ARBA" id="ARBA00023141"/>
    </source>
</evidence>
<dbReference type="FunFam" id="3.20.20.70:FF:000024">
    <property type="entry name" value="Indole-3-glycerol phosphate synthase"/>
    <property type="match status" value="1"/>
</dbReference>
<evidence type="ECO:0000313" key="10">
    <source>
        <dbReference type="EMBL" id="MBI5168769.1"/>
    </source>
</evidence>
<organism evidence="10 11">
    <name type="scientific">Eiseniibacteriota bacterium</name>
    <dbReference type="NCBI Taxonomy" id="2212470"/>
    <lineage>
        <taxon>Bacteria</taxon>
        <taxon>Candidatus Eiseniibacteriota</taxon>
    </lineage>
</organism>
<comment type="catalytic activity">
    <reaction evidence="1 8">
        <text>1-(2-carboxyphenylamino)-1-deoxy-D-ribulose 5-phosphate + H(+) = (1S,2R)-1-C-(indol-3-yl)glycerol 3-phosphate + CO2 + H2O</text>
        <dbReference type="Rhea" id="RHEA:23476"/>
        <dbReference type="ChEBI" id="CHEBI:15377"/>
        <dbReference type="ChEBI" id="CHEBI:15378"/>
        <dbReference type="ChEBI" id="CHEBI:16526"/>
        <dbReference type="ChEBI" id="CHEBI:58613"/>
        <dbReference type="ChEBI" id="CHEBI:58866"/>
        <dbReference type="EC" id="4.1.1.48"/>
    </reaction>
</comment>
<proteinExistence type="inferred from homology"/>
<evidence type="ECO:0000256" key="5">
    <source>
        <dbReference type="ARBA" id="ARBA00022822"/>
    </source>
</evidence>
<dbReference type="InterPro" id="IPR013785">
    <property type="entry name" value="Aldolase_TIM"/>
</dbReference>
<dbReference type="GO" id="GO:0004640">
    <property type="term" value="F:phosphoribosylanthranilate isomerase activity"/>
    <property type="evidence" value="ECO:0007669"/>
    <property type="project" value="TreeGrafter"/>
</dbReference>
<dbReference type="PANTHER" id="PTHR22854">
    <property type="entry name" value="TRYPTOPHAN BIOSYNTHESIS PROTEIN"/>
    <property type="match status" value="1"/>
</dbReference>
<evidence type="ECO:0000256" key="7">
    <source>
        <dbReference type="ARBA" id="ARBA00023239"/>
    </source>
</evidence>
<dbReference type="Gene3D" id="3.20.20.70">
    <property type="entry name" value="Aldolase class I"/>
    <property type="match status" value="1"/>
</dbReference>
<keyword evidence="7 8" id="KW-0456">Lyase</keyword>
<reference evidence="10" key="1">
    <citation type="submission" date="2020-07" db="EMBL/GenBank/DDBJ databases">
        <title>Huge and variable diversity of episymbiotic CPR bacteria and DPANN archaea in groundwater ecosystems.</title>
        <authorList>
            <person name="He C.Y."/>
            <person name="Keren R."/>
            <person name="Whittaker M."/>
            <person name="Farag I.F."/>
            <person name="Doudna J."/>
            <person name="Cate J.H.D."/>
            <person name="Banfield J.F."/>
        </authorList>
    </citation>
    <scope>NUCLEOTIDE SEQUENCE</scope>
    <source>
        <strain evidence="10">NC_groundwater_1813_Pr3_B-0.1um_71_17</strain>
    </source>
</reference>
<dbReference type="Pfam" id="PF00218">
    <property type="entry name" value="IGPS"/>
    <property type="match status" value="1"/>
</dbReference>
<comment type="similarity">
    <text evidence="8">Belongs to the TrpC family.</text>
</comment>
<dbReference type="InterPro" id="IPR001468">
    <property type="entry name" value="Indole-3-GlycerolPSynthase_CS"/>
</dbReference>
<keyword evidence="3 8" id="KW-0028">Amino-acid biosynthesis</keyword>
<dbReference type="Proteomes" id="UP000696931">
    <property type="component" value="Unassembled WGS sequence"/>
</dbReference>
<dbReference type="SUPFAM" id="SSF51366">
    <property type="entry name" value="Ribulose-phoshate binding barrel"/>
    <property type="match status" value="1"/>
</dbReference>
<evidence type="ECO:0000256" key="3">
    <source>
        <dbReference type="ARBA" id="ARBA00022605"/>
    </source>
</evidence>
<dbReference type="InterPro" id="IPR045186">
    <property type="entry name" value="Indole-3-glycerol_P_synth"/>
</dbReference>
<dbReference type="GO" id="GO:0004425">
    <property type="term" value="F:indole-3-glycerol-phosphate synthase activity"/>
    <property type="evidence" value="ECO:0007669"/>
    <property type="project" value="UniProtKB-UniRule"/>
</dbReference>
<keyword evidence="5 8" id="KW-0822">Tryptophan biosynthesis</keyword>
<dbReference type="EC" id="4.1.1.48" evidence="8"/>